<reference evidence="3" key="1">
    <citation type="journal article" date="2013" name="Genome Announc.">
        <title>Draft genome sequence of the basidiomycetous yeast-like fungus Pseudozyma hubeiensis SY62, which produces an abundant amount of the biosurfactant mannosylerythritol lipids.</title>
        <authorList>
            <person name="Konishi M."/>
            <person name="Hatada Y."/>
            <person name="Horiuchi J."/>
        </authorList>
    </citation>
    <scope>NUCLEOTIDE SEQUENCE [LARGE SCALE GENOMIC DNA]</scope>
    <source>
        <strain evidence="3">SY62</strain>
    </source>
</reference>
<name>R9PC37_PSEHS</name>
<dbReference type="AlphaFoldDB" id="R9PC37"/>
<dbReference type="Proteomes" id="UP000014071">
    <property type="component" value="Unassembled WGS sequence"/>
</dbReference>
<protein>
    <submittedName>
        <fullName evidence="2">Pristinamycin IIA synthase subunit A</fullName>
    </submittedName>
</protein>
<organism evidence="2 3">
    <name type="scientific">Pseudozyma hubeiensis (strain SY62)</name>
    <name type="common">Yeast</name>
    <dbReference type="NCBI Taxonomy" id="1305764"/>
    <lineage>
        <taxon>Eukaryota</taxon>
        <taxon>Fungi</taxon>
        <taxon>Dikarya</taxon>
        <taxon>Basidiomycota</taxon>
        <taxon>Ustilaginomycotina</taxon>
        <taxon>Ustilaginomycetes</taxon>
        <taxon>Ustilaginales</taxon>
        <taxon>Ustilaginaceae</taxon>
        <taxon>Pseudozyma</taxon>
    </lineage>
</organism>
<evidence type="ECO:0000313" key="3">
    <source>
        <dbReference type="Proteomes" id="UP000014071"/>
    </source>
</evidence>
<gene>
    <name evidence="2" type="ORF">PHSY_006382</name>
</gene>
<dbReference type="HOGENOM" id="CLU_1435012_0_0_1"/>
<sequence length="189" mass="20223">MHNDTLTKYIVDDDARNADSNCAGGSVCCYREDIQRSCIHHIEAFELQPAGGSTIATPCCIADDTRRWKADKTADTVIPKAVLVEDTIIESDAVEFGATAESVADAGMDCCRTSSNQDIGVDNVAEMDRAVGRTAIICLRCTNSAKTTFGYAATKMTQPHISTRIPVAAPPGEKSAVRESPFVSFEAPT</sequence>
<evidence type="ECO:0000313" key="2">
    <source>
        <dbReference type="EMBL" id="GAC98787.1"/>
    </source>
</evidence>
<keyword evidence="3" id="KW-1185">Reference proteome</keyword>
<dbReference type="GeneID" id="24111653"/>
<dbReference type="EMBL" id="DF238821">
    <property type="protein sequence ID" value="GAC98787.1"/>
    <property type="molecule type" value="Genomic_DNA"/>
</dbReference>
<proteinExistence type="predicted"/>
<dbReference type="RefSeq" id="XP_012192374.1">
    <property type="nucleotide sequence ID" value="XM_012336984.1"/>
</dbReference>
<accession>R9PC37</accession>
<feature type="region of interest" description="Disordered" evidence="1">
    <location>
        <begin position="169"/>
        <end position="189"/>
    </location>
</feature>
<evidence type="ECO:0000256" key="1">
    <source>
        <dbReference type="SAM" id="MobiDB-lite"/>
    </source>
</evidence>